<dbReference type="AlphaFoldDB" id="A0A078G3I8"/>
<dbReference type="PANTHER" id="PTHR34146">
    <property type="entry name" value="POLYNUCLEOTIDYL TRANSFERASE, RIBONUCLEASE H-LIKE SUPERFAMILY PROTEIN-RELATED"/>
    <property type="match status" value="1"/>
</dbReference>
<name>A0A078G3I8_BRANA</name>
<dbReference type="Gramene" id="CDY19542">
    <property type="protein sequence ID" value="CDY19542"/>
    <property type="gene ID" value="GSBRNA2T00009178001"/>
</dbReference>
<dbReference type="Pfam" id="PF03372">
    <property type="entry name" value="Exo_endo_phos"/>
    <property type="match status" value="1"/>
</dbReference>
<dbReference type="InterPro" id="IPR002156">
    <property type="entry name" value="RNaseH_domain"/>
</dbReference>
<dbReference type="Pfam" id="PF13456">
    <property type="entry name" value="RVT_3"/>
    <property type="match status" value="1"/>
</dbReference>
<dbReference type="InterPro" id="IPR036691">
    <property type="entry name" value="Endo/exonu/phosph_ase_sf"/>
</dbReference>
<dbReference type="InterPro" id="IPR012337">
    <property type="entry name" value="RNaseH-like_sf"/>
</dbReference>
<dbReference type="InterPro" id="IPR044730">
    <property type="entry name" value="RNase_H-like_dom_plant"/>
</dbReference>
<sequence length="356" mass="40392">MQGIGNDLGYAHNFVVPSDGLSGGMAIFWDKGINISFVQKPTLHHTDMYIPEPGRPTFCLSYIYGNPNQQMRNKQWKRMIGLAEAGILSSKPIVALGDFNDIKSNEEKSGGPKRAEYTFNTFRRMLNATGLHELKTIGGNFTWIAYVQLLDWIGSDHKPLILHTREKKWKGIKLFRYDNRWRFKKEIKKEISNLWEMKCMSIPGSQLHIALKKYASWTSSEENAGIGWALYNKEAKLVLHGKAAIEPIDSPLEAEAEALLMAISQIKRLGFNPVTFCGDSAVLYKQLPQHKEIPMVQKPMSLSCPTYIEDIGNLINDEKASFSFQKVPRSCNTQADNLAREGRMKNLNHVVCWNLV</sequence>
<protein>
    <submittedName>
        <fullName evidence="3">BnaC09g13610D protein</fullName>
    </submittedName>
</protein>
<keyword evidence="4" id="KW-1185">Reference proteome</keyword>
<dbReference type="Proteomes" id="UP000028999">
    <property type="component" value="Unassembled WGS sequence"/>
</dbReference>
<dbReference type="SUPFAM" id="SSF53098">
    <property type="entry name" value="Ribonuclease H-like"/>
    <property type="match status" value="1"/>
</dbReference>
<dbReference type="GO" id="GO:0003676">
    <property type="term" value="F:nucleic acid binding"/>
    <property type="evidence" value="ECO:0007669"/>
    <property type="project" value="InterPro"/>
</dbReference>
<dbReference type="InterPro" id="IPR036397">
    <property type="entry name" value="RNaseH_sf"/>
</dbReference>
<dbReference type="InterPro" id="IPR005135">
    <property type="entry name" value="Endo/exonuclease/phosphatase"/>
</dbReference>
<evidence type="ECO:0000313" key="3">
    <source>
        <dbReference type="EMBL" id="CDY19542.1"/>
    </source>
</evidence>
<evidence type="ECO:0000313" key="4">
    <source>
        <dbReference type="Proteomes" id="UP000028999"/>
    </source>
</evidence>
<evidence type="ECO:0000259" key="2">
    <source>
        <dbReference type="Pfam" id="PF13456"/>
    </source>
</evidence>
<dbReference type="SUPFAM" id="SSF56219">
    <property type="entry name" value="DNase I-like"/>
    <property type="match status" value="1"/>
</dbReference>
<feature type="domain" description="RNase H type-1" evidence="2">
    <location>
        <begin position="215"/>
        <end position="341"/>
    </location>
</feature>
<dbReference type="CDD" id="cd06222">
    <property type="entry name" value="RNase_H_like"/>
    <property type="match status" value="1"/>
</dbReference>
<dbReference type="Gene3D" id="3.60.10.10">
    <property type="entry name" value="Endonuclease/exonuclease/phosphatase"/>
    <property type="match status" value="1"/>
</dbReference>
<dbReference type="GO" id="GO:0004523">
    <property type="term" value="F:RNA-DNA hybrid ribonuclease activity"/>
    <property type="evidence" value="ECO:0007669"/>
    <property type="project" value="InterPro"/>
</dbReference>
<accession>A0A078G3I8</accession>
<dbReference type="EMBL" id="LK032097">
    <property type="protein sequence ID" value="CDY19542.1"/>
    <property type="molecule type" value="Genomic_DNA"/>
</dbReference>
<feature type="domain" description="Endonuclease/exonuclease/phosphatase" evidence="1">
    <location>
        <begin position="12"/>
        <end position="123"/>
    </location>
</feature>
<organism evidence="3 4">
    <name type="scientific">Brassica napus</name>
    <name type="common">Rape</name>
    <dbReference type="NCBI Taxonomy" id="3708"/>
    <lineage>
        <taxon>Eukaryota</taxon>
        <taxon>Viridiplantae</taxon>
        <taxon>Streptophyta</taxon>
        <taxon>Embryophyta</taxon>
        <taxon>Tracheophyta</taxon>
        <taxon>Spermatophyta</taxon>
        <taxon>Magnoliopsida</taxon>
        <taxon>eudicotyledons</taxon>
        <taxon>Gunneridae</taxon>
        <taxon>Pentapetalae</taxon>
        <taxon>rosids</taxon>
        <taxon>malvids</taxon>
        <taxon>Brassicales</taxon>
        <taxon>Brassicaceae</taxon>
        <taxon>Brassiceae</taxon>
        <taxon>Brassica</taxon>
    </lineage>
</organism>
<proteinExistence type="predicted"/>
<gene>
    <name evidence="3" type="primary">BnaC09g13610D</name>
    <name evidence="3" type="ORF">GSBRNA2T00009178001</name>
</gene>
<evidence type="ECO:0000259" key="1">
    <source>
        <dbReference type="Pfam" id="PF03372"/>
    </source>
</evidence>
<dbReference type="Gene3D" id="3.30.420.10">
    <property type="entry name" value="Ribonuclease H-like superfamily/Ribonuclease H"/>
    <property type="match status" value="1"/>
</dbReference>
<dbReference type="PaxDb" id="3708-A0A078G3I8"/>
<reference evidence="3 4" key="1">
    <citation type="journal article" date="2014" name="Science">
        <title>Plant genetics. Early allopolyploid evolution in the post-Neolithic Brassica napus oilseed genome.</title>
        <authorList>
            <person name="Chalhoub B."/>
            <person name="Denoeud F."/>
            <person name="Liu S."/>
            <person name="Parkin I.A."/>
            <person name="Tang H."/>
            <person name="Wang X."/>
            <person name="Chiquet J."/>
            <person name="Belcram H."/>
            <person name="Tong C."/>
            <person name="Samans B."/>
            <person name="Correa M."/>
            <person name="Da Silva C."/>
            <person name="Just J."/>
            <person name="Falentin C."/>
            <person name="Koh C.S."/>
            <person name="Le Clainche I."/>
            <person name="Bernard M."/>
            <person name="Bento P."/>
            <person name="Noel B."/>
            <person name="Labadie K."/>
            <person name="Alberti A."/>
            <person name="Charles M."/>
            <person name="Arnaud D."/>
            <person name="Guo H."/>
            <person name="Daviaud C."/>
            <person name="Alamery S."/>
            <person name="Jabbari K."/>
            <person name="Zhao M."/>
            <person name="Edger P.P."/>
            <person name="Chelaifa H."/>
            <person name="Tack D."/>
            <person name="Lassalle G."/>
            <person name="Mestiri I."/>
            <person name="Schnel N."/>
            <person name="Le Paslier M.C."/>
            <person name="Fan G."/>
            <person name="Renault V."/>
            <person name="Bayer P.E."/>
            <person name="Golicz A.A."/>
            <person name="Manoli S."/>
            <person name="Lee T.H."/>
            <person name="Thi V.H."/>
            <person name="Chalabi S."/>
            <person name="Hu Q."/>
            <person name="Fan C."/>
            <person name="Tollenaere R."/>
            <person name="Lu Y."/>
            <person name="Battail C."/>
            <person name="Shen J."/>
            <person name="Sidebottom C.H."/>
            <person name="Wang X."/>
            <person name="Canaguier A."/>
            <person name="Chauveau A."/>
            <person name="Berard A."/>
            <person name="Deniot G."/>
            <person name="Guan M."/>
            <person name="Liu Z."/>
            <person name="Sun F."/>
            <person name="Lim Y.P."/>
            <person name="Lyons E."/>
            <person name="Town C.D."/>
            <person name="Bancroft I."/>
            <person name="Wang X."/>
            <person name="Meng J."/>
            <person name="Ma J."/>
            <person name="Pires J.C."/>
            <person name="King G.J."/>
            <person name="Brunel D."/>
            <person name="Delourme R."/>
            <person name="Renard M."/>
            <person name="Aury J.M."/>
            <person name="Adams K.L."/>
            <person name="Batley J."/>
            <person name="Snowdon R.J."/>
            <person name="Tost J."/>
            <person name="Edwards D."/>
            <person name="Zhou Y."/>
            <person name="Hua W."/>
            <person name="Sharpe A.G."/>
            <person name="Paterson A.H."/>
            <person name="Guan C."/>
            <person name="Wincker P."/>
        </authorList>
    </citation>
    <scope>NUCLEOTIDE SEQUENCE [LARGE SCALE GENOMIC DNA]</scope>
    <source>
        <strain evidence="4">cv. Darmor-bzh</strain>
    </source>
</reference>
<dbReference type="PANTHER" id="PTHR34146:SF3">
    <property type="entry name" value="POLYNUCLEOTIDYL TRANSFERASE, RIBONUCLEASE H-LIKE SUPERFAMILY PROTEIN"/>
    <property type="match status" value="1"/>
</dbReference>